<gene>
    <name evidence="3" type="ORF">ISF6_1270</name>
</gene>
<sequence>MRLLVLNPNTSTGITDRLMAAGRAAAAPGTTLVPLTAPRGFPYIATRAEAQVGGAIALEMLAEHHDQGYDAAIIAAFGDPGLFGARELFELPVVGLAEAAMLTACMLGRRFAIVTFAQALGPWYRECVELHGLAGRLAGIRMLDGRFREVSDVQDEKEALLVDLARAAVEEDEAEVVILAGAPLAGLAARVQDRIPVPVVDQMAAAVKQAELVASLGVRPPTRGSFRRPAPKPTQGLPEALARRFSGP</sequence>
<dbReference type="STRING" id="1547922.ISF6_1270"/>
<proteinExistence type="inferred from homology"/>
<dbReference type="InterPro" id="IPR053714">
    <property type="entry name" value="Iso_Racemase_Enz_sf"/>
</dbReference>
<dbReference type="EC" id="5.1.99.-" evidence="3"/>
<comment type="caution">
    <text evidence="3">The sequence shown here is derived from an EMBL/GenBank/DDBJ whole genome shotgun (WGS) entry which is preliminary data.</text>
</comment>
<dbReference type="Proteomes" id="UP000037660">
    <property type="component" value="Unassembled WGS sequence"/>
</dbReference>
<reference evidence="3 4" key="2">
    <citation type="journal article" date="2016" name="Science">
        <title>A bacterium that degrades and assimilates poly(ethylene terephthalate).</title>
        <authorList>
            <person name="Yoshida S."/>
            <person name="Hiraga K."/>
            <person name="Takehana T."/>
            <person name="Taniguchi I."/>
            <person name="Yamaji H."/>
            <person name="Maeda Y."/>
            <person name="Toyohara K."/>
            <person name="Miyamoto K."/>
            <person name="Kimura Y."/>
            <person name="Oda K."/>
        </authorList>
    </citation>
    <scope>NUCLEOTIDE SEQUENCE [LARGE SCALE GENOMIC DNA]</scope>
    <source>
        <strain evidence="4">NBRC 110686 / TISTR 2288 / 201-F6</strain>
    </source>
</reference>
<dbReference type="OrthoDB" id="9791723at2"/>
<evidence type="ECO:0000313" key="3">
    <source>
        <dbReference type="EMBL" id="GAP35497.1"/>
    </source>
</evidence>
<dbReference type="GO" id="GO:0047661">
    <property type="term" value="F:amino-acid racemase activity"/>
    <property type="evidence" value="ECO:0007669"/>
    <property type="project" value="InterPro"/>
</dbReference>
<accession>A0A0K8NYL9</accession>
<evidence type="ECO:0000313" key="4">
    <source>
        <dbReference type="Proteomes" id="UP000037660"/>
    </source>
</evidence>
<dbReference type="Gene3D" id="3.40.50.12500">
    <property type="match status" value="1"/>
</dbReference>
<comment type="similarity">
    <text evidence="1">Belongs to the HyuE racemase family.</text>
</comment>
<feature type="region of interest" description="Disordered" evidence="2">
    <location>
        <begin position="221"/>
        <end position="248"/>
    </location>
</feature>
<reference evidence="4" key="1">
    <citation type="submission" date="2015-07" db="EMBL/GenBank/DDBJ databases">
        <title>Discovery of a poly(ethylene terephthalate assimilation.</title>
        <authorList>
            <person name="Yoshida S."/>
            <person name="Hiraga K."/>
            <person name="Takehana T."/>
            <person name="Taniguchi I."/>
            <person name="Yamaji H."/>
            <person name="Maeda Y."/>
            <person name="Toyohara K."/>
            <person name="Miyamoto K."/>
            <person name="Kimura Y."/>
            <person name="Oda K."/>
        </authorList>
    </citation>
    <scope>NUCLEOTIDE SEQUENCE [LARGE SCALE GENOMIC DNA]</scope>
    <source>
        <strain evidence="4">NBRC 110686 / TISTR 2288 / 201-F6</strain>
    </source>
</reference>
<keyword evidence="3" id="KW-0413">Isomerase</keyword>
<dbReference type="InterPro" id="IPR015942">
    <property type="entry name" value="Asp/Glu/hydantoin_racemase"/>
</dbReference>
<name>A0A0K8NYL9_PISS1</name>
<evidence type="ECO:0000256" key="2">
    <source>
        <dbReference type="SAM" id="MobiDB-lite"/>
    </source>
</evidence>
<protein>
    <submittedName>
        <fullName evidence="3">Hydantoin racemase</fullName>
        <ecNumber evidence="3">5.1.99.-</ecNumber>
    </submittedName>
</protein>
<keyword evidence="4" id="KW-1185">Reference proteome</keyword>
<dbReference type="InterPro" id="IPR052186">
    <property type="entry name" value="Hydantoin_racemase-like"/>
</dbReference>
<dbReference type="AlphaFoldDB" id="A0A0K8NYL9"/>
<dbReference type="PANTHER" id="PTHR28047">
    <property type="entry name" value="PROTEIN DCG1"/>
    <property type="match status" value="1"/>
</dbReference>
<evidence type="ECO:0000256" key="1">
    <source>
        <dbReference type="ARBA" id="ARBA00038414"/>
    </source>
</evidence>
<dbReference type="Pfam" id="PF01177">
    <property type="entry name" value="Asp_Glu_race"/>
    <property type="match status" value="1"/>
</dbReference>
<dbReference type="EMBL" id="BBYR01000023">
    <property type="protein sequence ID" value="GAP35497.1"/>
    <property type="molecule type" value="Genomic_DNA"/>
</dbReference>
<dbReference type="PANTHER" id="PTHR28047:SF5">
    <property type="entry name" value="PROTEIN DCG1"/>
    <property type="match status" value="1"/>
</dbReference>
<dbReference type="RefSeq" id="WP_054019534.1">
    <property type="nucleotide sequence ID" value="NZ_BBYR01000023.1"/>
</dbReference>
<organism evidence="3 4">
    <name type="scientific">Piscinibacter sakaiensis</name>
    <name type="common">Ideonella sakaiensis</name>
    <dbReference type="NCBI Taxonomy" id="1547922"/>
    <lineage>
        <taxon>Bacteria</taxon>
        <taxon>Pseudomonadati</taxon>
        <taxon>Pseudomonadota</taxon>
        <taxon>Betaproteobacteria</taxon>
        <taxon>Burkholderiales</taxon>
        <taxon>Sphaerotilaceae</taxon>
        <taxon>Piscinibacter</taxon>
    </lineage>
</organism>